<evidence type="ECO:0000259" key="1">
    <source>
        <dbReference type="Pfam" id="PF00675"/>
    </source>
</evidence>
<dbReference type="Gene3D" id="3.30.830.10">
    <property type="entry name" value="Metalloenzyme, LuxS/M16 peptidase-like"/>
    <property type="match status" value="2"/>
</dbReference>
<dbReference type="InterPro" id="IPR011765">
    <property type="entry name" value="Pept_M16_N"/>
</dbReference>
<feature type="domain" description="Peptidase M16 C-terminal" evidence="2">
    <location>
        <begin position="181"/>
        <end position="362"/>
    </location>
</feature>
<dbReference type="InterPro" id="IPR050361">
    <property type="entry name" value="MPP/UQCRC_Complex"/>
</dbReference>
<evidence type="ECO:0000313" key="4">
    <source>
        <dbReference type="Proteomes" id="UP000777303"/>
    </source>
</evidence>
<reference evidence="3" key="2">
    <citation type="submission" date="2021-04" db="EMBL/GenBank/DDBJ databases">
        <authorList>
            <person name="Gilroy R."/>
        </authorList>
    </citation>
    <scope>NUCLEOTIDE SEQUENCE</scope>
    <source>
        <strain evidence="3">F6-6636</strain>
    </source>
</reference>
<reference evidence="3" key="1">
    <citation type="journal article" date="2021" name="PeerJ">
        <title>Extensive microbial diversity within the chicken gut microbiome revealed by metagenomics and culture.</title>
        <authorList>
            <person name="Gilroy R."/>
            <person name="Ravi A."/>
            <person name="Getino M."/>
            <person name="Pursley I."/>
            <person name="Horton D.L."/>
            <person name="Alikhan N.F."/>
            <person name="Baker D."/>
            <person name="Gharbi K."/>
            <person name="Hall N."/>
            <person name="Watson M."/>
            <person name="Adriaenssens E.M."/>
            <person name="Foster-Nyarko E."/>
            <person name="Jarju S."/>
            <person name="Secka A."/>
            <person name="Antonio M."/>
            <person name="Oren A."/>
            <person name="Chaudhuri R.R."/>
            <person name="La Ragione R."/>
            <person name="Hildebrand F."/>
            <person name="Pallen M.J."/>
        </authorList>
    </citation>
    <scope>NUCLEOTIDE SEQUENCE</scope>
    <source>
        <strain evidence="3">F6-6636</strain>
    </source>
</reference>
<organism evidence="3 4">
    <name type="scientific">Candidatus Paralactobacillus gallistercoris</name>
    <dbReference type="NCBI Taxonomy" id="2838724"/>
    <lineage>
        <taxon>Bacteria</taxon>
        <taxon>Bacillati</taxon>
        <taxon>Bacillota</taxon>
        <taxon>Bacilli</taxon>
        <taxon>Lactobacillales</taxon>
        <taxon>Lactobacillaceae</taxon>
        <taxon>Lactobacillus</taxon>
    </lineage>
</organism>
<feature type="domain" description="Peptidase M16 N-terminal" evidence="1">
    <location>
        <begin position="62"/>
        <end position="174"/>
    </location>
</feature>
<name>A0A948X0Q5_9LACO</name>
<dbReference type="AlphaFoldDB" id="A0A948X0Q5"/>
<accession>A0A948X0Q5</accession>
<dbReference type="InterPro" id="IPR011249">
    <property type="entry name" value="Metalloenz_LuxS/M16"/>
</dbReference>
<comment type="caution">
    <text evidence="3">The sequence shown here is derived from an EMBL/GenBank/DDBJ whole genome shotgun (WGS) entry which is preliminary data.</text>
</comment>
<proteinExistence type="predicted"/>
<protein>
    <submittedName>
        <fullName evidence="3">Insulinase family protein</fullName>
    </submittedName>
</protein>
<gene>
    <name evidence="3" type="ORF">H9901_00400</name>
</gene>
<evidence type="ECO:0000259" key="2">
    <source>
        <dbReference type="Pfam" id="PF05193"/>
    </source>
</evidence>
<dbReference type="InterPro" id="IPR007863">
    <property type="entry name" value="Peptidase_M16_C"/>
</dbReference>
<dbReference type="SUPFAM" id="SSF63411">
    <property type="entry name" value="LuxS/MPP-like metallohydrolase"/>
    <property type="match status" value="2"/>
</dbReference>
<dbReference type="GO" id="GO:0046872">
    <property type="term" value="F:metal ion binding"/>
    <property type="evidence" value="ECO:0007669"/>
    <property type="project" value="InterPro"/>
</dbReference>
<dbReference type="Proteomes" id="UP000777303">
    <property type="component" value="Unassembled WGS sequence"/>
</dbReference>
<dbReference type="Pfam" id="PF00675">
    <property type="entry name" value="Peptidase_M16"/>
    <property type="match status" value="1"/>
</dbReference>
<dbReference type="PANTHER" id="PTHR11851">
    <property type="entry name" value="METALLOPROTEASE"/>
    <property type="match status" value="1"/>
</dbReference>
<dbReference type="EMBL" id="JAHLFS010000006">
    <property type="protein sequence ID" value="MBU3851163.1"/>
    <property type="molecule type" value="Genomic_DNA"/>
</dbReference>
<evidence type="ECO:0000313" key="3">
    <source>
        <dbReference type="EMBL" id="MBU3851163.1"/>
    </source>
</evidence>
<dbReference type="Pfam" id="PF05193">
    <property type="entry name" value="Peptidase_M16_C"/>
    <property type="match status" value="1"/>
</dbReference>
<dbReference type="NCBIfam" id="NF047421">
    <property type="entry name" value="YfmH_fam"/>
    <property type="match status" value="1"/>
</dbReference>
<sequence length="431" mass="48994">MKSITYAHLDEQVYTTTLANGLQVMLLPQPAFHQTYATLTVHYGSLMNAFSPDGQSLVRLPQGTAHFLEHKIFEKADYDAFALFSQNGADANAFTTYNKTSFLFTATRHLHANLDILLDTVQTPYFTKKTVDKEKEIIAQEIKMYDDDPDWQLFMQLLRNLYPHHPLHDDVAGTVASVHQITAADLQCAYDYFYVPNNMRLLLVGNFDVDCVMQWLNANQANKHLTSRILPQVQTTNAVSPDIVKHTVCYGAISRPKCLLGIKNLMPFEHNQTGLRLKLTMNLLLDMLLGDDSNNYLQLYQQGIIDDTFGYEFSITDDASFVAINGDSNQPQRFMQTLQALLQHAANNDELNDDHLSRVKKANLGMYLRSFNSLETLANQIMDNDYGTVGFFDIMPMLMDIKLTEIKQLAQTFFKDNAFSTVLLLPQEDDK</sequence>
<dbReference type="PANTHER" id="PTHR11851:SF134">
    <property type="entry name" value="ZINC-DEPENDENT PROTEASE"/>
    <property type="match status" value="1"/>
</dbReference>